<evidence type="ECO:0000256" key="6">
    <source>
        <dbReference type="ARBA" id="ARBA00023098"/>
    </source>
</evidence>
<dbReference type="GO" id="GO:0006650">
    <property type="term" value="P:glycerophospholipid metabolic process"/>
    <property type="evidence" value="ECO:0007669"/>
    <property type="project" value="InterPro"/>
</dbReference>
<dbReference type="PANTHER" id="PTHR21235:SF22">
    <property type="entry name" value="GERANYLGERANYLGLYCERYL PHOSPHATE SYNTHASE"/>
    <property type="match status" value="1"/>
</dbReference>
<reference evidence="10" key="1">
    <citation type="submission" date="2013-08" db="EMBL/GenBank/DDBJ databases">
        <authorList>
            <person name="Mendez C."/>
            <person name="Richter M."/>
            <person name="Ferrer M."/>
            <person name="Sanchez J."/>
        </authorList>
    </citation>
    <scope>NUCLEOTIDE SEQUENCE</scope>
</reference>
<dbReference type="NCBIfam" id="TIGR01769">
    <property type="entry name" value="GGGP"/>
    <property type="match status" value="1"/>
</dbReference>
<evidence type="ECO:0000256" key="9">
    <source>
        <dbReference type="ARBA" id="ARBA00047288"/>
    </source>
</evidence>
<keyword evidence="6" id="KW-0443">Lipid metabolism</keyword>
<keyword evidence="3 10" id="KW-0808">Transferase</keyword>
<dbReference type="InterPro" id="IPR008205">
    <property type="entry name" value="GGGP_HepGP_synthase"/>
</dbReference>
<dbReference type="GO" id="GO:0000107">
    <property type="term" value="F:imidazoleglycerol-phosphate synthase activity"/>
    <property type="evidence" value="ECO:0007669"/>
    <property type="project" value="TreeGrafter"/>
</dbReference>
<dbReference type="GO" id="GO:0008654">
    <property type="term" value="P:phospholipid biosynthetic process"/>
    <property type="evidence" value="ECO:0007669"/>
    <property type="project" value="UniProtKB-KW"/>
</dbReference>
<evidence type="ECO:0000256" key="2">
    <source>
        <dbReference type="ARBA" id="ARBA00022516"/>
    </source>
</evidence>
<dbReference type="Gene3D" id="3.20.20.390">
    <property type="entry name" value="FMN-linked oxidoreductases"/>
    <property type="match status" value="1"/>
</dbReference>
<reference evidence="10" key="2">
    <citation type="journal article" date="2014" name="ISME J.">
        <title>Microbial stratification in low pH oxic and suboxic macroscopic growths along an acid mine drainage.</title>
        <authorList>
            <person name="Mendez-Garcia C."/>
            <person name="Mesa V."/>
            <person name="Sprenger R.R."/>
            <person name="Richter M."/>
            <person name="Diez M.S."/>
            <person name="Solano J."/>
            <person name="Bargiela R."/>
            <person name="Golyshina O.V."/>
            <person name="Manteca A."/>
            <person name="Ramos J.L."/>
            <person name="Gallego J.R."/>
            <person name="Llorente I."/>
            <person name="Martins Dos Santos V.A."/>
            <person name="Jensen O.N."/>
            <person name="Pelaez A.I."/>
            <person name="Sanchez J."/>
            <person name="Ferrer M."/>
        </authorList>
    </citation>
    <scope>NUCLEOTIDE SEQUENCE</scope>
</reference>
<comment type="catalytic activity">
    <reaction evidence="9">
        <text>sn-glycerol 1-phosphate + (2E,6E,10E)-geranylgeranyl diphosphate = sn-3-O-(geranylgeranyl)glycerol 1-phosphate + diphosphate</text>
        <dbReference type="Rhea" id="RHEA:23404"/>
        <dbReference type="ChEBI" id="CHEBI:33019"/>
        <dbReference type="ChEBI" id="CHEBI:57677"/>
        <dbReference type="ChEBI" id="CHEBI:57685"/>
        <dbReference type="ChEBI" id="CHEBI:58756"/>
        <dbReference type="EC" id="2.5.1.41"/>
    </reaction>
</comment>
<evidence type="ECO:0000256" key="8">
    <source>
        <dbReference type="ARBA" id="ARBA00023264"/>
    </source>
</evidence>
<proteinExistence type="inferred from homology"/>
<dbReference type="NCBIfam" id="NF003198">
    <property type="entry name" value="PRK04169.1-2"/>
    <property type="match status" value="1"/>
</dbReference>
<accession>T1BG61</accession>
<dbReference type="SUPFAM" id="SSF51395">
    <property type="entry name" value="FMN-linked oxidoreductases"/>
    <property type="match status" value="1"/>
</dbReference>
<dbReference type="GO" id="GO:0005737">
    <property type="term" value="C:cytoplasm"/>
    <property type="evidence" value="ECO:0007669"/>
    <property type="project" value="InterPro"/>
</dbReference>
<evidence type="ECO:0000256" key="7">
    <source>
        <dbReference type="ARBA" id="ARBA00023209"/>
    </source>
</evidence>
<keyword evidence="5" id="KW-0460">Magnesium</keyword>
<organism evidence="10">
    <name type="scientific">mine drainage metagenome</name>
    <dbReference type="NCBI Taxonomy" id="410659"/>
    <lineage>
        <taxon>unclassified sequences</taxon>
        <taxon>metagenomes</taxon>
        <taxon>ecological metagenomes</taxon>
    </lineage>
</organism>
<dbReference type="InterPro" id="IPR038597">
    <property type="entry name" value="GGGP/HepGP_synthase_sf"/>
</dbReference>
<dbReference type="GO" id="GO:0000287">
    <property type="term" value="F:magnesium ion binding"/>
    <property type="evidence" value="ECO:0007669"/>
    <property type="project" value="InterPro"/>
</dbReference>
<keyword evidence="4" id="KW-0479">Metal-binding</keyword>
<evidence type="ECO:0000256" key="1">
    <source>
        <dbReference type="ARBA" id="ARBA00012676"/>
    </source>
</evidence>
<dbReference type="PANTHER" id="PTHR21235">
    <property type="entry name" value="IMIDAZOLE GLYCEROL PHOSPHATE SYNTHASE SUBUNIT HISF/H IGP SYNTHASE SUBUNIT HISF/H"/>
    <property type="match status" value="1"/>
</dbReference>
<evidence type="ECO:0000256" key="5">
    <source>
        <dbReference type="ARBA" id="ARBA00022842"/>
    </source>
</evidence>
<dbReference type="EMBL" id="AUZY01006820">
    <property type="protein sequence ID" value="EQD53115.1"/>
    <property type="molecule type" value="Genomic_DNA"/>
</dbReference>
<keyword evidence="2" id="KW-0444">Lipid biosynthesis</keyword>
<protein>
    <recommendedName>
        <fullName evidence="1">phosphoglycerol geranylgeranyltransferase</fullName>
        <ecNumber evidence="1">2.5.1.41</ecNumber>
    </recommendedName>
</protein>
<evidence type="ECO:0000256" key="4">
    <source>
        <dbReference type="ARBA" id="ARBA00022723"/>
    </source>
</evidence>
<name>T1BG61_9ZZZZ</name>
<sequence>MVGVVEQHLTTLLTGGPLHFTLIDPEKSPGPRAAGIARDAAAAGSHAILLGGSTGISPEVMGEAARQIRAAVPLPTIIFPEGSGSLTSGAHAVLFMSMLNSRNLGLVIRTQARAAPVVRRLGLEPIPMGYLVIAPGMRVGEVGEADLVGREEHERAQGYALAAEMLGMRFVYLEAGSGAPAPVPEAMVRAVRSVLTVPLVVGGGIRSGPEAARLLAAGAQVLVTGTITEEEGIGSGFRSILT</sequence>
<dbReference type="GO" id="GO:0047294">
    <property type="term" value="F:phosphoglycerol geranylgeranyltransferase activity"/>
    <property type="evidence" value="ECO:0007669"/>
    <property type="project" value="UniProtKB-EC"/>
</dbReference>
<dbReference type="InterPro" id="IPR050064">
    <property type="entry name" value="IGPS_HisA/HisF"/>
</dbReference>
<dbReference type="CDD" id="cd02812">
    <property type="entry name" value="PcrB_like"/>
    <property type="match status" value="1"/>
</dbReference>
<comment type="caution">
    <text evidence="10">The sequence shown here is derived from an EMBL/GenBank/DDBJ whole genome shotgun (WGS) entry which is preliminary data.</text>
</comment>
<dbReference type="InterPro" id="IPR010946">
    <property type="entry name" value="GGGP_synth"/>
</dbReference>
<dbReference type="EC" id="2.5.1.41" evidence="1"/>
<feature type="non-terminal residue" evidence="10">
    <location>
        <position position="242"/>
    </location>
</feature>
<keyword evidence="7" id="KW-0594">Phospholipid biosynthesis</keyword>
<gene>
    <name evidence="10" type="ORF">B1B_10421</name>
</gene>
<dbReference type="NCBIfam" id="TIGR01768">
    <property type="entry name" value="GGGP-family"/>
    <property type="match status" value="1"/>
</dbReference>
<keyword evidence="8" id="KW-1208">Phospholipid metabolism</keyword>
<dbReference type="AlphaFoldDB" id="T1BG61"/>
<dbReference type="HAMAP" id="MF_00112">
    <property type="entry name" value="GGGP_HepGP_synthase"/>
    <property type="match status" value="1"/>
</dbReference>
<evidence type="ECO:0000313" key="10">
    <source>
        <dbReference type="EMBL" id="EQD53115.1"/>
    </source>
</evidence>
<evidence type="ECO:0000256" key="3">
    <source>
        <dbReference type="ARBA" id="ARBA00022679"/>
    </source>
</evidence>
<dbReference type="Pfam" id="PF01884">
    <property type="entry name" value="PcrB"/>
    <property type="match status" value="1"/>
</dbReference>